<keyword evidence="10 13" id="KW-0472">Membrane</keyword>
<evidence type="ECO:0000256" key="7">
    <source>
        <dbReference type="ARBA" id="ARBA00022989"/>
    </source>
</evidence>
<proteinExistence type="inferred from homology"/>
<dbReference type="Pfam" id="PF00895">
    <property type="entry name" value="ATP-synt_8"/>
    <property type="match status" value="1"/>
</dbReference>
<evidence type="ECO:0000256" key="1">
    <source>
        <dbReference type="ARBA" id="ARBA00004304"/>
    </source>
</evidence>
<evidence type="ECO:0000256" key="9">
    <source>
        <dbReference type="ARBA" id="ARBA00023128"/>
    </source>
</evidence>
<geneLocation type="mitochondrion" evidence="14"/>
<evidence type="ECO:0000256" key="8">
    <source>
        <dbReference type="ARBA" id="ARBA00023065"/>
    </source>
</evidence>
<dbReference type="GO" id="GO:0015986">
    <property type="term" value="P:proton motive force-driven ATP synthesis"/>
    <property type="evidence" value="ECO:0007669"/>
    <property type="project" value="InterPro"/>
</dbReference>
<evidence type="ECO:0000256" key="13">
    <source>
        <dbReference type="SAM" id="Phobius"/>
    </source>
</evidence>
<feature type="transmembrane region" description="Helical" evidence="13">
    <location>
        <begin position="6"/>
        <end position="24"/>
    </location>
</feature>
<keyword evidence="7 13" id="KW-1133">Transmembrane helix</keyword>
<accession>H9CX11</accession>
<evidence type="ECO:0000256" key="6">
    <source>
        <dbReference type="ARBA" id="ARBA00022781"/>
    </source>
</evidence>
<name>H9CX11_TARMA</name>
<comment type="subcellular location">
    <subcellularLocation>
        <location evidence="1 12">Mitochondrion membrane</location>
        <topology evidence="1 12">Single-pass membrane protein</topology>
    </subcellularLocation>
</comment>
<organism evidence="14">
    <name type="scientific">Tarentola mauritanica</name>
    <name type="common">Common wall gecko</name>
    <name type="synonym">Lacerta mauritanica</name>
    <dbReference type="NCBI Taxonomy" id="8569"/>
    <lineage>
        <taxon>Eukaryota</taxon>
        <taxon>Metazoa</taxon>
        <taxon>Chordata</taxon>
        <taxon>Craniata</taxon>
        <taxon>Vertebrata</taxon>
        <taxon>Euteleostomi</taxon>
        <taxon>Lepidosauria</taxon>
        <taxon>Squamata</taxon>
        <taxon>Bifurcata</taxon>
        <taxon>Gekkota</taxon>
        <taxon>Phyllodactylidae</taxon>
        <taxon>Tarentola</taxon>
    </lineage>
</organism>
<dbReference type="GO" id="GO:0015078">
    <property type="term" value="F:proton transmembrane transporter activity"/>
    <property type="evidence" value="ECO:0007669"/>
    <property type="project" value="InterPro"/>
</dbReference>
<evidence type="ECO:0000256" key="5">
    <source>
        <dbReference type="ARBA" id="ARBA00022692"/>
    </source>
</evidence>
<keyword evidence="11" id="KW-0066">ATP synthesis</keyword>
<protein>
    <recommendedName>
        <fullName evidence="12">ATP synthase complex subunit 8</fullName>
    </recommendedName>
</protein>
<dbReference type="GO" id="GO:0031966">
    <property type="term" value="C:mitochondrial membrane"/>
    <property type="evidence" value="ECO:0007669"/>
    <property type="project" value="UniProtKB-SubCell"/>
</dbReference>
<keyword evidence="4 12" id="KW-0138">CF(0)</keyword>
<gene>
    <name evidence="14" type="primary">ATP8</name>
</gene>
<keyword evidence="5 12" id="KW-0812">Transmembrane</keyword>
<evidence type="ECO:0000256" key="10">
    <source>
        <dbReference type="ARBA" id="ARBA00023136"/>
    </source>
</evidence>
<sequence>MPQLNPAPWFTTLLTLWLLFMLVLKPGLLMFTRLKPPTPHPNKQRSHHWNWPWL</sequence>
<reference evidence="14" key="1">
    <citation type="journal article" date="2013" name="Gene">
        <title>Evolutionary patterns of the mitochondrial genome in the Moorish gecko, Tarentola mauritanica.</title>
        <authorList>
            <person name="Rato C."/>
            <person name="Carranza S."/>
            <person name="Perera A."/>
            <person name="Harris D.J."/>
        </authorList>
    </citation>
    <scope>NUCLEOTIDE SEQUENCE</scope>
    <source>
        <strain evidence="14">DB2635</strain>
    </source>
</reference>
<evidence type="ECO:0000256" key="2">
    <source>
        <dbReference type="ARBA" id="ARBA00008892"/>
    </source>
</evidence>
<keyword evidence="3 12" id="KW-0813">Transport</keyword>
<dbReference type="InterPro" id="IPR050635">
    <property type="entry name" value="ATPase_protein_8"/>
</dbReference>
<dbReference type="PANTHER" id="PTHR39937:SF1">
    <property type="entry name" value="ATP SYNTHASE PROTEIN 8"/>
    <property type="match status" value="1"/>
</dbReference>
<evidence type="ECO:0000256" key="4">
    <source>
        <dbReference type="ARBA" id="ARBA00022547"/>
    </source>
</evidence>
<dbReference type="InterPro" id="IPR001421">
    <property type="entry name" value="ATP8_metazoa"/>
</dbReference>
<dbReference type="PANTHER" id="PTHR39937">
    <property type="entry name" value="ATP SYNTHASE PROTEIN 8"/>
    <property type="match status" value="1"/>
</dbReference>
<keyword evidence="8 12" id="KW-0406">Ion transport</keyword>
<dbReference type="EMBL" id="JQ425040">
    <property type="protein sequence ID" value="AFC39484.1"/>
    <property type="molecule type" value="Genomic_DNA"/>
</dbReference>
<keyword evidence="9 12" id="KW-0496">Mitochondrion</keyword>
<comment type="similarity">
    <text evidence="2 12">Belongs to the ATPase protein 8 family.</text>
</comment>
<dbReference type="AlphaFoldDB" id="H9CX11"/>
<keyword evidence="6 12" id="KW-0375">Hydrogen ion transport</keyword>
<dbReference type="GO" id="GO:0045259">
    <property type="term" value="C:proton-transporting ATP synthase complex"/>
    <property type="evidence" value="ECO:0007669"/>
    <property type="project" value="UniProtKB-KW"/>
</dbReference>
<evidence type="ECO:0000256" key="3">
    <source>
        <dbReference type="ARBA" id="ARBA00022448"/>
    </source>
</evidence>
<evidence type="ECO:0000256" key="11">
    <source>
        <dbReference type="ARBA" id="ARBA00023310"/>
    </source>
</evidence>
<evidence type="ECO:0000313" key="14">
    <source>
        <dbReference type="EMBL" id="AFC39484.1"/>
    </source>
</evidence>
<evidence type="ECO:0000256" key="12">
    <source>
        <dbReference type="RuleBase" id="RU003661"/>
    </source>
</evidence>